<dbReference type="EnsemblMetazoa" id="CJA37376.1">
    <property type="protein sequence ID" value="CJA37376.1"/>
    <property type="gene ID" value="WBGene00213223"/>
</dbReference>
<evidence type="ECO:0000313" key="3">
    <source>
        <dbReference type="Proteomes" id="UP000005237"/>
    </source>
</evidence>
<organism evidence="2 3">
    <name type="scientific">Caenorhabditis japonica</name>
    <dbReference type="NCBI Taxonomy" id="281687"/>
    <lineage>
        <taxon>Eukaryota</taxon>
        <taxon>Metazoa</taxon>
        <taxon>Ecdysozoa</taxon>
        <taxon>Nematoda</taxon>
        <taxon>Chromadorea</taxon>
        <taxon>Rhabditida</taxon>
        <taxon>Rhabditina</taxon>
        <taxon>Rhabditomorpha</taxon>
        <taxon>Rhabditoidea</taxon>
        <taxon>Rhabditidae</taxon>
        <taxon>Peloderinae</taxon>
        <taxon>Caenorhabditis</taxon>
    </lineage>
</organism>
<sequence>MGDIPGGLKRMKEMNAAVSEKWIVATTKKLADGRNHSAVLMLDNAPYNCRALSKPLMETYKMEEIKAWLSEKKVPFSIGDKKPVLLGKMNDWIQSNGRRSQTRIFTWTTKERNMWSKSSEHPHITLFSRRSSCFGLGSKFFSDGLVQICQDFTVKDFAALYRHVDKYVDEFFEGTANKEAAKCSAPTASTSLGGDSENEGNSA</sequence>
<reference evidence="3" key="1">
    <citation type="submission" date="2010-08" db="EMBL/GenBank/DDBJ databases">
        <authorList>
            <consortium name="Caenorhabditis japonica Sequencing Consortium"/>
            <person name="Wilson R.K."/>
        </authorList>
    </citation>
    <scope>NUCLEOTIDE SEQUENCE [LARGE SCALE GENOMIC DNA]</scope>
    <source>
        <strain evidence="3">DF5081</strain>
    </source>
</reference>
<evidence type="ECO:0000313" key="2">
    <source>
        <dbReference type="EnsemblMetazoa" id="CJA37376.1"/>
    </source>
</evidence>
<dbReference type="Proteomes" id="UP000005237">
    <property type="component" value="Unassembled WGS sequence"/>
</dbReference>
<name>A0A8R1EMY9_CAEJA</name>
<accession>A0A8R1EMY9</accession>
<reference evidence="2" key="2">
    <citation type="submission" date="2022-06" db="UniProtKB">
        <authorList>
            <consortium name="EnsemblMetazoa"/>
        </authorList>
    </citation>
    <scope>IDENTIFICATION</scope>
    <source>
        <strain evidence="2">DF5081</strain>
    </source>
</reference>
<proteinExistence type="predicted"/>
<keyword evidence="3" id="KW-1185">Reference proteome</keyword>
<feature type="compositionally biased region" description="Polar residues" evidence="1">
    <location>
        <begin position="186"/>
        <end position="203"/>
    </location>
</feature>
<protein>
    <submittedName>
        <fullName evidence="2">Uncharacterized protein</fullName>
    </submittedName>
</protein>
<evidence type="ECO:0000256" key="1">
    <source>
        <dbReference type="SAM" id="MobiDB-lite"/>
    </source>
</evidence>
<feature type="region of interest" description="Disordered" evidence="1">
    <location>
        <begin position="180"/>
        <end position="203"/>
    </location>
</feature>
<dbReference type="AlphaFoldDB" id="A0A8R1EMY9"/>